<dbReference type="Proteomes" id="UP000029067">
    <property type="component" value="Unassembled WGS sequence"/>
</dbReference>
<proteinExistence type="predicted"/>
<evidence type="ECO:0000313" key="2">
    <source>
        <dbReference type="Proteomes" id="UP000029067"/>
    </source>
</evidence>
<organism evidence="1 2">
    <name type="scientific">Bifidobacterium cuniculi</name>
    <dbReference type="NCBI Taxonomy" id="1688"/>
    <lineage>
        <taxon>Bacteria</taxon>
        <taxon>Bacillati</taxon>
        <taxon>Actinomycetota</taxon>
        <taxon>Actinomycetes</taxon>
        <taxon>Bifidobacteriales</taxon>
        <taxon>Bifidobacteriaceae</taxon>
        <taxon>Bifidobacterium</taxon>
    </lineage>
</organism>
<gene>
    <name evidence="1" type="ORF">BCUN_0876</name>
</gene>
<dbReference type="RefSeq" id="WP_152598059.1">
    <property type="nucleotide sequence ID" value="NZ_JGYV01000010.1"/>
</dbReference>
<keyword evidence="2" id="KW-1185">Reference proteome</keyword>
<dbReference type="STRING" id="1688.BCUN_0876"/>
<dbReference type="AlphaFoldDB" id="A0A087AW93"/>
<sequence length="107" mass="11571">MNKHDGRMVAAPQVSDTLDVVDGSGARTRIRVRYVCVDPDGVFHVHADGTDTVFRIDGSGRGGPGLWTVERTLPSGPLTFPNDEPERDACRMCAMASLLEFPDVGEV</sequence>
<protein>
    <submittedName>
        <fullName evidence="1">Uncharacterized protein</fullName>
    </submittedName>
</protein>
<comment type="caution">
    <text evidence="1">The sequence shown here is derived from an EMBL/GenBank/DDBJ whole genome shotgun (WGS) entry which is preliminary data.</text>
</comment>
<reference evidence="1 2" key="1">
    <citation type="submission" date="2014-03" db="EMBL/GenBank/DDBJ databases">
        <title>Genomics of Bifidobacteria.</title>
        <authorList>
            <person name="Ventura M."/>
            <person name="Milani C."/>
            <person name="Lugli G.A."/>
        </authorList>
    </citation>
    <scope>NUCLEOTIDE SEQUENCE [LARGE SCALE GENOMIC DNA]</scope>
    <source>
        <strain evidence="1 2">LMG 10738</strain>
    </source>
</reference>
<dbReference type="EMBL" id="JGYV01000010">
    <property type="protein sequence ID" value="KFI63043.1"/>
    <property type="molecule type" value="Genomic_DNA"/>
</dbReference>
<evidence type="ECO:0000313" key="1">
    <source>
        <dbReference type="EMBL" id="KFI63043.1"/>
    </source>
</evidence>
<name>A0A087AW93_9BIFI</name>
<accession>A0A087AW93</accession>